<evidence type="ECO:0000313" key="10">
    <source>
        <dbReference type="Proteomes" id="UP000225706"/>
    </source>
</evidence>
<evidence type="ECO:0008006" key="11">
    <source>
        <dbReference type="Google" id="ProtNLM"/>
    </source>
</evidence>
<sequence>MSNQYDINTPEVANGGEINAPVIILNEFGERGKDRDDVANIPTTAATSATAQKRKICLVAKLQCLFFAMKIFGLFYEEYNTIRPRNTVRGLWMCTFTKRLYQLFVLLVLWLNVGRVFASFWLDDKLLSTEHTQAAAGLLWSLQTAIQASICVYTMQITSKKSPLKSLLLYWNSQPNFDELVVEPFMVKCVRRTLIVTYIFMMINAVFYGLVLFYPSESMQYLARAFLSPFPLDNLASKILGFVISAYCTAAWVLPFAIFTAICLTLIHQCRSLRKTLRLTASASEVRRVKILRQQHSSLCGSVRKVDDLFKFVTLVVYVTNIPLVCFLLYRLMFDKNNDATTYVILTFWSLVVLLAMMSVSFLGAHLNSKIHSFTEVVQKVEIANVDLDTHTELMLFVAKLNGDPVAITAGGLVPITKPLIVTVTGVVITYFTLLYQLE</sequence>
<evidence type="ECO:0000256" key="1">
    <source>
        <dbReference type="ARBA" id="ARBA00004651"/>
    </source>
</evidence>
<feature type="transmembrane region" description="Helical" evidence="8">
    <location>
        <begin position="309"/>
        <end position="330"/>
    </location>
</feature>
<feature type="transmembrane region" description="Helical" evidence="8">
    <location>
        <begin position="195"/>
        <end position="214"/>
    </location>
</feature>
<reference evidence="10" key="1">
    <citation type="journal article" date="2017" name="bioRxiv">
        <title>Comparative analysis of the genomes of Stylophora pistillata and Acropora digitifera provides evidence for extensive differences between species of corals.</title>
        <authorList>
            <person name="Voolstra C.R."/>
            <person name="Li Y."/>
            <person name="Liew Y.J."/>
            <person name="Baumgarten S."/>
            <person name="Zoccola D."/>
            <person name="Flot J.-F."/>
            <person name="Tambutte S."/>
            <person name="Allemand D."/>
            <person name="Aranda M."/>
        </authorList>
    </citation>
    <scope>NUCLEOTIDE SEQUENCE [LARGE SCALE GENOMIC DNA]</scope>
</reference>
<dbReference type="EMBL" id="LSMT01000130">
    <property type="protein sequence ID" value="PFX26267.1"/>
    <property type="molecule type" value="Genomic_DNA"/>
</dbReference>
<keyword evidence="5 8" id="KW-1133">Transmembrane helix</keyword>
<feature type="transmembrane region" description="Helical" evidence="8">
    <location>
        <begin position="134"/>
        <end position="155"/>
    </location>
</feature>
<evidence type="ECO:0000256" key="2">
    <source>
        <dbReference type="ARBA" id="ARBA00005327"/>
    </source>
</evidence>
<keyword evidence="4 8" id="KW-0812">Transmembrane</keyword>
<feature type="transmembrane region" description="Helical" evidence="8">
    <location>
        <begin position="342"/>
        <end position="365"/>
    </location>
</feature>
<name>A0A2B4SCG1_STYPI</name>
<gene>
    <name evidence="9" type="ORF">AWC38_SpisGene9062</name>
</gene>
<dbReference type="GO" id="GO:0008527">
    <property type="term" value="F:taste receptor activity"/>
    <property type="evidence" value="ECO:0007669"/>
    <property type="project" value="InterPro"/>
</dbReference>
<proteinExistence type="inferred from homology"/>
<comment type="similarity">
    <text evidence="2">Belongs to the insect chemoreceptor superfamily. Gustatory receptor (GR) family. Gr5a subfamily.</text>
</comment>
<dbReference type="PANTHER" id="PTHR21421">
    <property type="entry name" value="GUSTATORY RECEPTOR"/>
    <property type="match status" value="1"/>
</dbReference>
<dbReference type="GO" id="GO:0050916">
    <property type="term" value="P:sensory perception of sweet taste"/>
    <property type="evidence" value="ECO:0007669"/>
    <property type="project" value="UniProtKB-ARBA"/>
</dbReference>
<accession>A0A2B4SCG1</accession>
<keyword evidence="7" id="KW-0675">Receptor</keyword>
<feature type="transmembrane region" description="Helical" evidence="8">
    <location>
        <begin position="239"/>
        <end position="267"/>
    </location>
</feature>
<evidence type="ECO:0000256" key="8">
    <source>
        <dbReference type="SAM" id="Phobius"/>
    </source>
</evidence>
<evidence type="ECO:0000256" key="3">
    <source>
        <dbReference type="ARBA" id="ARBA00022475"/>
    </source>
</evidence>
<evidence type="ECO:0000256" key="5">
    <source>
        <dbReference type="ARBA" id="ARBA00022989"/>
    </source>
</evidence>
<protein>
    <recommendedName>
        <fullName evidence="11">Gustatory receptor</fullName>
    </recommendedName>
</protein>
<dbReference type="Proteomes" id="UP000225706">
    <property type="component" value="Unassembled WGS sequence"/>
</dbReference>
<comment type="subcellular location">
    <subcellularLocation>
        <location evidence="1">Cell membrane</location>
        <topology evidence="1">Multi-pass membrane protein</topology>
    </subcellularLocation>
</comment>
<keyword evidence="3" id="KW-1003">Cell membrane</keyword>
<dbReference type="InterPro" id="IPR009318">
    <property type="entry name" value="Gustatory_rcpt"/>
</dbReference>
<evidence type="ECO:0000256" key="6">
    <source>
        <dbReference type="ARBA" id="ARBA00023136"/>
    </source>
</evidence>
<keyword evidence="10" id="KW-1185">Reference proteome</keyword>
<dbReference type="PANTHER" id="PTHR21421:SF29">
    <property type="entry name" value="GUSTATORY RECEPTOR 5A FOR TREHALOSE-RELATED"/>
    <property type="match status" value="1"/>
</dbReference>
<feature type="transmembrane region" description="Helical" evidence="8">
    <location>
        <begin position="420"/>
        <end position="438"/>
    </location>
</feature>
<dbReference type="OrthoDB" id="5976180at2759"/>
<evidence type="ECO:0000256" key="4">
    <source>
        <dbReference type="ARBA" id="ARBA00022692"/>
    </source>
</evidence>
<keyword evidence="6 8" id="KW-0472">Membrane</keyword>
<dbReference type="AlphaFoldDB" id="A0A2B4SCG1"/>
<dbReference type="GO" id="GO:0005886">
    <property type="term" value="C:plasma membrane"/>
    <property type="evidence" value="ECO:0007669"/>
    <property type="project" value="UniProtKB-SubCell"/>
</dbReference>
<evidence type="ECO:0000313" key="9">
    <source>
        <dbReference type="EMBL" id="PFX26267.1"/>
    </source>
</evidence>
<evidence type="ECO:0000256" key="7">
    <source>
        <dbReference type="ARBA" id="ARBA00023170"/>
    </source>
</evidence>
<organism evidence="9 10">
    <name type="scientific">Stylophora pistillata</name>
    <name type="common">Smooth cauliflower coral</name>
    <dbReference type="NCBI Taxonomy" id="50429"/>
    <lineage>
        <taxon>Eukaryota</taxon>
        <taxon>Metazoa</taxon>
        <taxon>Cnidaria</taxon>
        <taxon>Anthozoa</taxon>
        <taxon>Hexacorallia</taxon>
        <taxon>Scleractinia</taxon>
        <taxon>Astrocoeniina</taxon>
        <taxon>Pocilloporidae</taxon>
        <taxon>Stylophora</taxon>
    </lineage>
</organism>
<dbReference type="Pfam" id="PF06151">
    <property type="entry name" value="Trehalose_recp"/>
    <property type="match status" value="1"/>
</dbReference>
<comment type="caution">
    <text evidence="9">The sequence shown here is derived from an EMBL/GenBank/DDBJ whole genome shotgun (WGS) entry which is preliminary data.</text>
</comment>
<feature type="transmembrane region" description="Helical" evidence="8">
    <location>
        <begin position="100"/>
        <end position="122"/>
    </location>
</feature>